<dbReference type="OrthoDB" id="10267033at2759"/>
<feature type="region of interest" description="Disordered" evidence="6">
    <location>
        <begin position="312"/>
        <end position="338"/>
    </location>
</feature>
<sequence length="824" mass="92501">MVARPRRPLVSLEAQLQQLTLFSDLDADSENLEQLGPIIKSLDEARQQDAFLRHLKNFVSEKDREIEAVCDANHSEFVAAVDKLLKVRSGTVTLKHRIGELNEDVQAGGSSLGSKKKQLLETQRTASNIGDAIDSLQTCLRVLDLANRVDGLIHDKKYFAALRSLQELETVHLRAVLHHEFAKHMMEGIPQMRNQVKAAVTRELKEWLFEVREKSRTVGQLALEAMENRQKRWRVKAQRDPLLRLAKVNSAIELVVNERQEHNFVDNEKVSIDFRPLYQCIHIYDALDLREDLQSSYHEDRRAQANLLLNQGLRFDPPTNNNTSTGTGAGSSSTTNSTGGSFPALLEEMVGFFLVEHHVIQTTPSGFRSEQEVDDLWDTMCSRVVDIVSLALRDCKDTKIYVSAKASVQTFIQTLEGYSFAVGKLNVLLLTLFERYAQLLRDRFSKDFQQAMRETQHQPMVVSNFEELNKVLSVCWLKPGDDAILRSSGFPLSLPFSQTYPLCCMDIRNLVDQYYVFSDGFSFSQNHREIDEILKKSLDELLIQQVSTGIRRSLDNTAAINLSQIAQIVVNAEHFNLACVELENLLAALRAPHGRGGKLELDASRHFLATLRIAEDKINLAFAGKLDQFLDLAEYDLCPTAIKGGGGGDLGGYSAWLQDTIDWLRTMMESVLVLLPDEVKAKVYSAAYGHLSNSLFDRHLLGTDSSPIANVAGLKTLNTDISFLVEKAAEDKVDSSVFDRVIQTLALFLHDKLAEYTTLLQSGKLPNGSGQADWKYAAVDPKKVILVLDKLIRYSGRLGPEGSSELAKRQKEKEALMRVGAMRR</sequence>
<keyword evidence="4" id="KW-0175">Coiled coil</keyword>
<keyword evidence="2 5" id="KW-0813">Transport</keyword>
<dbReference type="Gene3D" id="1.20.58.670">
    <property type="entry name" value="Dsl1p vesicle tethering complex, Tip20p subunit, domain D"/>
    <property type="match status" value="1"/>
</dbReference>
<dbReference type="Pfam" id="PF04091">
    <property type="entry name" value="Sec15_C"/>
    <property type="match status" value="1"/>
</dbReference>
<dbReference type="InterPro" id="IPR042045">
    <property type="entry name" value="EXOC6/Sec15_C_dom1"/>
</dbReference>
<evidence type="ECO:0000256" key="5">
    <source>
        <dbReference type="PIRNR" id="PIRNR025007"/>
    </source>
</evidence>
<evidence type="ECO:0000256" key="6">
    <source>
        <dbReference type="SAM" id="MobiDB-lite"/>
    </source>
</evidence>
<dbReference type="InterPro" id="IPR007225">
    <property type="entry name" value="EXOC6/Sec15"/>
</dbReference>
<dbReference type="AlphaFoldDB" id="A0A5C3EKQ7"/>
<evidence type="ECO:0000259" key="7">
    <source>
        <dbReference type="Pfam" id="PF04091"/>
    </source>
</evidence>
<dbReference type="EMBL" id="OOIN01000037">
    <property type="protein sequence ID" value="SPO31224.1"/>
    <property type="molecule type" value="Genomic_DNA"/>
</dbReference>
<dbReference type="InterPro" id="IPR046361">
    <property type="entry name" value="EXOC6/Sec15_C"/>
</dbReference>
<evidence type="ECO:0000259" key="8">
    <source>
        <dbReference type="Pfam" id="PF20651"/>
    </source>
</evidence>
<dbReference type="InterPro" id="IPR042044">
    <property type="entry name" value="EXOC6PINT-1/Sec15/Tip20_C_dom2"/>
</dbReference>
<dbReference type="GO" id="GO:0000145">
    <property type="term" value="C:exocyst"/>
    <property type="evidence" value="ECO:0007669"/>
    <property type="project" value="UniProtKB-UniRule"/>
</dbReference>
<reference evidence="9 10" key="1">
    <citation type="submission" date="2018-03" db="EMBL/GenBank/DDBJ databases">
        <authorList>
            <person name="Guldener U."/>
        </authorList>
    </citation>
    <scope>NUCLEOTIDE SEQUENCE [LARGE SCALE GENOMIC DNA]</scope>
    <source>
        <strain evidence="9 10">NBRC100155</strain>
    </source>
</reference>
<dbReference type="Pfam" id="PF20651">
    <property type="entry name" value="EXOC6_Sec15_N"/>
    <property type="match status" value="1"/>
</dbReference>
<evidence type="ECO:0000256" key="3">
    <source>
        <dbReference type="ARBA" id="ARBA00022483"/>
    </source>
</evidence>
<comment type="similarity">
    <text evidence="1 5">Belongs to the SEC15 family.</text>
</comment>
<dbReference type="PANTHER" id="PTHR12702:SF0">
    <property type="entry name" value="EXOCYST COMPLEX COMPONENT 6"/>
    <property type="match status" value="1"/>
</dbReference>
<dbReference type="Proteomes" id="UP000324022">
    <property type="component" value="Unassembled WGS sequence"/>
</dbReference>
<feature type="domain" description="Exocyst complex subunit EXOC6/Sec15 C-terminal" evidence="7">
    <location>
        <begin position="424"/>
        <end position="790"/>
    </location>
</feature>
<evidence type="ECO:0000256" key="4">
    <source>
        <dbReference type="ARBA" id="ARBA00023054"/>
    </source>
</evidence>
<feature type="domain" description="Exocyst complex component EXOC6/Sec15 N-terminal" evidence="8">
    <location>
        <begin position="54"/>
        <end position="222"/>
    </location>
</feature>
<evidence type="ECO:0000256" key="2">
    <source>
        <dbReference type="ARBA" id="ARBA00022448"/>
    </source>
</evidence>
<dbReference type="PIRSF" id="PIRSF025007">
    <property type="entry name" value="Sec15"/>
    <property type="match status" value="1"/>
</dbReference>
<dbReference type="InterPro" id="IPR048359">
    <property type="entry name" value="EXOC6_Sec15_N"/>
</dbReference>
<dbReference type="GO" id="GO:0006886">
    <property type="term" value="P:intracellular protein transport"/>
    <property type="evidence" value="ECO:0007669"/>
    <property type="project" value="InterPro"/>
</dbReference>
<evidence type="ECO:0000313" key="10">
    <source>
        <dbReference type="Proteomes" id="UP000324022"/>
    </source>
</evidence>
<feature type="compositionally biased region" description="Low complexity" evidence="6">
    <location>
        <begin position="319"/>
        <end position="338"/>
    </location>
</feature>
<dbReference type="GO" id="GO:0016020">
    <property type="term" value="C:membrane"/>
    <property type="evidence" value="ECO:0007669"/>
    <property type="project" value="TreeGrafter"/>
</dbReference>
<keyword evidence="10" id="KW-1185">Reference proteome</keyword>
<dbReference type="FunFam" id="1.10.357.30:FF:000004">
    <property type="entry name" value="Exocyst complex component SEC15"/>
    <property type="match status" value="1"/>
</dbReference>
<accession>A0A5C3EKQ7</accession>
<proteinExistence type="inferred from homology"/>
<dbReference type="GO" id="GO:0006893">
    <property type="term" value="P:Golgi to plasma membrane transport"/>
    <property type="evidence" value="ECO:0007669"/>
    <property type="project" value="TreeGrafter"/>
</dbReference>
<evidence type="ECO:0000313" key="9">
    <source>
        <dbReference type="EMBL" id="SPO31224.1"/>
    </source>
</evidence>
<dbReference type="GO" id="GO:0090522">
    <property type="term" value="P:vesicle tethering involved in exocytosis"/>
    <property type="evidence" value="ECO:0007669"/>
    <property type="project" value="UniProtKB-UniRule"/>
</dbReference>
<evidence type="ECO:0000256" key="1">
    <source>
        <dbReference type="ARBA" id="ARBA00007944"/>
    </source>
</evidence>
<protein>
    <recommendedName>
        <fullName evidence="5">Exocyst complex component SEC15</fullName>
    </recommendedName>
</protein>
<name>A0A5C3EKQ7_9BASI</name>
<organism evidence="9 10">
    <name type="scientific">Ustilago trichophora</name>
    <dbReference type="NCBI Taxonomy" id="86804"/>
    <lineage>
        <taxon>Eukaryota</taxon>
        <taxon>Fungi</taxon>
        <taxon>Dikarya</taxon>
        <taxon>Basidiomycota</taxon>
        <taxon>Ustilaginomycotina</taxon>
        <taxon>Ustilaginomycetes</taxon>
        <taxon>Ustilaginales</taxon>
        <taxon>Ustilaginaceae</taxon>
        <taxon>Ustilago</taxon>
    </lineage>
</organism>
<comment type="function">
    <text evidence="5">Component of the exocyst complex involved in the docking of exocytic vesicles with fusion sites on the plasma membrane.</text>
</comment>
<dbReference type="Gene3D" id="1.10.357.30">
    <property type="entry name" value="Exocyst complex subunit Sec15 C-terminal domain, N-terminal subdomain"/>
    <property type="match status" value="1"/>
</dbReference>
<dbReference type="PANTHER" id="PTHR12702">
    <property type="entry name" value="SEC15"/>
    <property type="match status" value="1"/>
</dbReference>
<keyword evidence="3 5" id="KW-0268">Exocytosis</keyword>
<gene>
    <name evidence="9" type="ORF">UTRI_05975_B</name>
</gene>